<feature type="non-terminal residue" evidence="1">
    <location>
        <position position="149"/>
    </location>
</feature>
<name>A0A9N9K6Z1_9GLOM</name>
<dbReference type="EMBL" id="CAJVPZ010083799">
    <property type="protein sequence ID" value="CAG8810217.1"/>
    <property type="molecule type" value="Genomic_DNA"/>
</dbReference>
<reference evidence="1" key="1">
    <citation type="submission" date="2021-06" db="EMBL/GenBank/DDBJ databases">
        <authorList>
            <person name="Kallberg Y."/>
            <person name="Tangrot J."/>
            <person name="Rosling A."/>
        </authorList>
    </citation>
    <scope>NUCLEOTIDE SEQUENCE</scope>
    <source>
        <strain evidence="1">IN212</strain>
    </source>
</reference>
<dbReference type="OrthoDB" id="2420595at2759"/>
<gene>
    <name evidence="1" type="ORF">RFULGI_LOCUS18669</name>
</gene>
<protein>
    <submittedName>
        <fullName evidence="1">5488_t:CDS:1</fullName>
    </submittedName>
</protein>
<evidence type="ECO:0000313" key="2">
    <source>
        <dbReference type="Proteomes" id="UP000789396"/>
    </source>
</evidence>
<comment type="caution">
    <text evidence="1">The sequence shown here is derived from an EMBL/GenBank/DDBJ whole genome shotgun (WGS) entry which is preliminary data.</text>
</comment>
<organism evidence="1 2">
    <name type="scientific">Racocetra fulgida</name>
    <dbReference type="NCBI Taxonomy" id="60492"/>
    <lineage>
        <taxon>Eukaryota</taxon>
        <taxon>Fungi</taxon>
        <taxon>Fungi incertae sedis</taxon>
        <taxon>Mucoromycota</taxon>
        <taxon>Glomeromycotina</taxon>
        <taxon>Glomeromycetes</taxon>
        <taxon>Diversisporales</taxon>
        <taxon>Gigasporaceae</taxon>
        <taxon>Racocetra</taxon>
    </lineage>
</organism>
<proteinExistence type="predicted"/>
<dbReference type="AlphaFoldDB" id="A0A9N9K6Z1"/>
<dbReference type="Proteomes" id="UP000789396">
    <property type="component" value="Unassembled WGS sequence"/>
</dbReference>
<feature type="non-terminal residue" evidence="1">
    <location>
        <position position="1"/>
    </location>
</feature>
<keyword evidence="2" id="KW-1185">Reference proteome</keyword>
<sequence length="149" mass="17351">YNYNSSLSLCKPAYLKLCGINDYLLSTLQNHLQSNGLTERVHGNTGRPSKTESRVFLDFNITFPIKQFLVQYGAIHGFPSPLRHQDDSGVFIYLPTGQTYVSVYNEYKKSFYLTHDQSEKVVSYFTFRRLWHEMIPNLRFQPHASDLCE</sequence>
<accession>A0A9N9K6Z1</accession>
<evidence type="ECO:0000313" key="1">
    <source>
        <dbReference type="EMBL" id="CAG8810217.1"/>
    </source>
</evidence>